<protein>
    <submittedName>
        <fullName evidence="8">FUSC family protein</fullName>
    </submittedName>
</protein>
<dbReference type="InterPro" id="IPR049453">
    <property type="entry name" value="Memb_transporter_dom"/>
</dbReference>
<dbReference type="EMBL" id="NXEJ01000006">
    <property type="protein sequence ID" value="POO51718.1"/>
    <property type="molecule type" value="Genomic_DNA"/>
</dbReference>
<evidence type="ECO:0000313" key="10">
    <source>
        <dbReference type="Proteomes" id="UP001277561"/>
    </source>
</evidence>
<feature type="transmembrane region" description="Helical" evidence="5">
    <location>
        <begin position="61"/>
        <end position="82"/>
    </location>
</feature>
<feature type="transmembrane region" description="Helical" evidence="5">
    <location>
        <begin position="12"/>
        <end position="30"/>
    </location>
</feature>
<evidence type="ECO:0000259" key="6">
    <source>
        <dbReference type="Pfam" id="PF13515"/>
    </source>
</evidence>
<gene>
    <name evidence="8" type="ORF">CPJ18_14245</name>
    <name evidence="7" type="ORF">RMS29_12370</name>
</gene>
<evidence type="ECO:0000313" key="8">
    <source>
        <dbReference type="EMBL" id="POO51718.1"/>
    </source>
</evidence>
<evidence type="ECO:0000256" key="3">
    <source>
        <dbReference type="ARBA" id="ARBA00022989"/>
    </source>
</evidence>
<evidence type="ECO:0000313" key="7">
    <source>
        <dbReference type="EMBL" id="MDX8330027.1"/>
    </source>
</evidence>
<sequence length="158" mass="16621">MLQGLLDRARAAFTHVLAAALAAAFSFWVARHLLGHPQPIFAAITALICLAPNIPNHFTQGINLLIGVTTGLIVGEVALMFPYEMGEVRMAVAIFIAMIIAASLNKAPMVAIQAGASAMLVLLLGPQSAGFVRLLDVLVGVATGISIAFVFFRKKPDA</sequence>
<name>A0AAE5RYA9_9HYPH</name>
<dbReference type="RefSeq" id="WP_103659063.1">
    <property type="nucleotide sequence ID" value="NZ_CP133551.1"/>
</dbReference>
<feature type="transmembrane region" description="Helical" evidence="5">
    <location>
        <begin position="88"/>
        <end position="104"/>
    </location>
</feature>
<evidence type="ECO:0000256" key="5">
    <source>
        <dbReference type="SAM" id="Phobius"/>
    </source>
</evidence>
<dbReference type="GO" id="GO:0016020">
    <property type="term" value="C:membrane"/>
    <property type="evidence" value="ECO:0007669"/>
    <property type="project" value="UniProtKB-SubCell"/>
</dbReference>
<comment type="caution">
    <text evidence="8">The sequence shown here is derived from an EMBL/GenBank/DDBJ whole genome shotgun (WGS) entry which is preliminary data.</text>
</comment>
<keyword evidence="3 5" id="KW-1133">Transmembrane helix</keyword>
<organism evidence="8 9">
    <name type="scientific">Agrobacterium rosae</name>
    <dbReference type="NCBI Taxonomy" id="1972867"/>
    <lineage>
        <taxon>Bacteria</taxon>
        <taxon>Pseudomonadati</taxon>
        <taxon>Pseudomonadota</taxon>
        <taxon>Alphaproteobacteria</taxon>
        <taxon>Hyphomicrobiales</taxon>
        <taxon>Rhizobiaceae</taxon>
        <taxon>Rhizobium/Agrobacterium group</taxon>
        <taxon>Agrobacterium</taxon>
    </lineage>
</organism>
<evidence type="ECO:0000256" key="1">
    <source>
        <dbReference type="ARBA" id="ARBA00004141"/>
    </source>
</evidence>
<proteinExistence type="predicted"/>
<evidence type="ECO:0000256" key="2">
    <source>
        <dbReference type="ARBA" id="ARBA00022692"/>
    </source>
</evidence>
<dbReference type="Proteomes" id="UP000237447">
    <property type="component" value="Unassembled WGS sequence"/>
</dbReference>
<reference evidence="7 10" key="2">
    <citation type="journal article" date="2023" name="Phytobiomes J">
        <title>Deciphering the key players within the bacterial microbiota associated with aerial crown gall tumors on rhododendron: Insights into the gallobiome.</title>
        <authorList>
            <person name="Kuzmanovic N."/>
            <person name="Nesme J."/>
            <person name="Wolf J."/>
            <person name="Neumann-Schaal M."/>
            <person name="Petersen J."/>
            <person name="Fernandez-Gnecco G."/>
            <person name="Sproeer C."/>
            <person name="Bunk B."/>
            <person name="Overmann J."/>
            <person name="Sorensen S.J."/>
            <person name="Idczak E."/>
            <person name="Smalla K."/>
        </authorList>
    </citation>
    <scope>NUCLEOTIDE SEQUENCE [LARGE SCALE GENOMIC DNA]</scope>
    <source>
        <strain evidence="7">Rho-14.1</strain>
        <strain evidence="10">rho-14.1</strain>
    </source>
</reference>
<dbReference type="GeneID" id="86880475"/>
<reference evidence="8 9" key="1">
    <citation type="journal article" date="2018" name="Syst. Appl. Microbiol.">
        <title>Agrobacterium rosae sp. nov., isolated from galls on different agricultural crops.</title>
        <authorList>
            <person name="Kuzmanovic N."/>
            <person name="Pulawska J."/>
            <person name="Smalla K."/>
            <person name="Nesme X."/>
        </authorList>
    </citation>
    <scope>NUCLEOTIDE SEQUENCE [LARGE SCALE GENOMIC DNA]</scope>
    <source>
        <strain evidence="8 9">NCPPB 1650</strain>
    </source>
</reference>
<evidence type="ECO:0000313" key="9">
    <source>
        <dbReference type="Proteomes" id="UP000237447"/>
    </source>
</evidence>
<feature type="transmembrane region" description="Helical" evidence="5">
    <location>
        <begin position="131"/>
        <end position="152"/>
    </location>
</feature>
<evidence type="ECO:0000256" key="4">
    <source>
        <dbReference type="ARBA" id="ARBA00023136"/>
    </source>
</evidence>
<dbReference type="Proteomes" id="UP001277561">
    <property type="component" value="Unassembled WGS sequence"/>
</dbReference>
<feature type="domain" description="Integral membrane bound transporter" evidence="6">
    <location>
        <begin position="28"/>
        <end position="146"/>
    </location>
</feature>
<keyword evidence="4 5" id="KW-0472">Membrane</keyword>
<accession>A0AAE5RYA9</accession>
<dbReference type="EMBL" id="JAVRAD010000004">
    <property type="protein sequence ID" value="MDX8330027.1"/>
    <property type="molecule type" value="Genomic_DNA"/>
</dbReference>
<dbReference type="AlphaFoldDB" id="A0AAE5RYA9"/>
<dbReference type="Pfam" id="PF13515">
    <property type="entry name" value="FUSC_2"/>
    <property type="match status" value="1"/>
</dbReference>
<keyword evidence="2 5" id="KW-0812">Transmembrane</keyword>
<comment type="subcellular location">
    <subcellularLocation>
        <location evidence="1">Membrane</location>
        <topology evidence="1">Multi-pass membrane protein</topology>
    </subcellularLocation>
</comment>
<keyword evidence="10" id="KW-1185">Reference proteome</keyword>